<evidence type="ECO:0000256" key="1">
    <source>
        <dbReference type="SAM" id="MobiDB-lite"/>
    </source>
</evidence>
<evidence type="ECO:0000256" key="2">
    <source>
        <dbReference type="SAM" id="SignalP"/>
    </source>
</evidence>
<reference evidence="3" key="1">
    <citation type="submission" date="2022-04" db="EMBL/GenBank/DDBJ databases">
        <title>Hymenobacter sp. isolated from the air.</title>
        <authorList>
            <person name="Won M."/>
            <person name="Lee C.-M."/>
            <person name="Woen H.-Y."/>
            <person name="Kwon S.-W."/>
        </authorList>
    </citation>
    <scope>NUCLEOTIDE SEQUENCE</scope>
    <source>
        <strain evidence="3">5116S-3</strain>
        <plasmid evidence="3">unnamed2</plasmid>
    </source>
</reference>
<feature type="region of interest" description="Disordered" evidence="1">
    <location>
        <begin position="24"/>
        <end position="51"/>
    </location>
</feature>
<dbReference type="PROSITE" id="PS51257">
    <property type="entry name" value="PROKAR_LIPOPROTEIN"/>
    <property type="match status" value="1"/>
</dbReference>
<gene>
    <name evidence="3" type="ORF">MUN79_29605</name>
</gene>
<dbReference type="AlphaFoldDB" id="A0A8T9QGF9"/>
<organism evidence="3 4">
    <name type="scientific">Hymenobacter cellulosilyticus</name>
    <dbReference type="NCBI Taxonomy" id="2932248"/>
    <lineage>
        <taxon>Bacteria</taxon>
        <taxon>Pseudomonadati</taxon>
        <taxon>Bacteroidota</taxon>
        <taxon>Cytophagia</taxon>
        <taxon>Cytophagales</taxon>
        <taxon>Hymenobacteraceae</taxon>
        <taxon>Hymenobacter</taxon>
    </lineage>
</organism>
<dbReference type="RefSeq" id="WP_244678571.1">
    <property type="nucleotide sequence ID" value="NZ_CP095048.1"/>
</dbReference>
<keyword evidence="2" id="KW-0732">Signal</keyword>
<evidence type="ECO:0000313" key="3">
    <source>
        <dbReference type="EMBL" id="UOQ75238.1"/>
    </source>
</evidence>
<evidence type="ECO:0000313" key="4">
    <source>
        <dbReference type="Proteomes" id="UP000831796"/>
    </source>
</evidence>
<geneLocation type="plasmid" evidence="3 4">
    <name>unnamed2</name>
</geneLocation>
<feature type="chain" id="PRO_5035926733" evidence="2">
    <location>
        <begin position="23"/>
        <end position="224"/>
    </location>
</feature>
<dbReference type="EMBL" id="CP095048">
    <property type="protein sequence ID" value="UOQ75238.1"/>
    <property type="molecule type" value="Genomic_DNA"/>
</dbReference>
<name>A0A8T9QGF9_9BACT</name>
<protein>
    <submittedName>
        <fullName evidence="3">Uncharacterized protein</fullName>
    </submittedName>
</protein>
<keyword evidence="4" id="KW-1185">Reference proteome</keyword>
<feature type="signal peptide" evidence="2">
    <location>
        <begin position="1"/>
        <end position="22"/>
    </location>
</feature>
<dbReference type="Proteomes" id="UP000831796">
    <property type="component" value="Plasmid unnamed2"/>
</dbReference>
<dbReference type="KEGG" id="hcu:MUN79_29605"/>
<keyword evidence="3" id="KW-0614">Plasmid</keyword>
<proteinExistence type="predicted"/>
<accession>A0A8T9QGF9</accession>
<sequence>MKSLPLSLAAILLCCLASSCQSNNTTPATTTPEPGSSPSAPAAAASSVSAPAPLSPSAFDVRPGVEQQTPKQGYLQVVSAKVLKAEPMQVTLPWMWGSDPDRPGGRKVGTAPGYRISYEAVLRWQPMGYGPKEKIPASLPLYAPNGTDSLASFQVGAQGLTKPERFTVSQIQPHTPVTVRGTLYAYTGQNNQKQPALVVYPYRDPSGLPEPTRMTFLTLQSPGR</sequence>